<comment type="caution">
    <text evidence="1">The sequence shown here is derived from an EMBL/GenBank/DDBJ whole genome shotgun (WGS) entry which is preliminary data.</text>
</comment>
<reference evidence="1 2" key="1">
    <citation type="submission" date="2021-03" db="EMBL/GenBank/DDBJ databases">
        <title>Sequencing the genomes of 1000 actinobacteria strains.</title>
        <authorList>
            <person name="Klenk H.-P."/>
        </authorList>
    </citation>
    <scope>NUCLEOTIDE SEQUENCE [LARGE SCALE GENOMIC DNA]</scope>
    <source>
        <strain evidence="1 2">DSM 44580</strain>
    </source>
</reference>
<evidence type="ECO:0000313" key="2">
    <source>
        <dbReference type="Proteomes" id="UP001519363"/>
    </source>
</evidence>
<gene>
    <name evidence="1" type="ORF">JOF53_004097</name>
</gene>
<evidence type="ECO:0000313" key="1">
    <source>
        <dbReference type="EMBL" id="MBP2475225.1"/>
    </source>
</evidence>
<evidence type="ECO:0008006" key="3">
    <source>
        <dbReference type="Google" id="ProtNLM"/>
    </source>
</evidence>
<name>A0ABS5AHS1_9PSEU</name>
<keyword evidence="2" id="KW-1185">Reference proteome</keyword>
<accession>A0ABS5AHS1</accession>
<dbReference type="Proteomes" id="UP001519363">
    <property type="component" value="Unassembled WGS sequence"/>
</dbReference>
<sequence>MKHGATTQMLEGLLGTGERVRAAVSGFLSGAGPVVVVATNRRVLAAGPRGWKLSVLYSQIASVDAGGWLGHTVVIQSAGTVYAVRSHRAGHVFAAAVQAGIPAGAPSPRLARAI</sequence>
<dbReference type="EMBL" id="JAGIOO010000001">
    <property type="protein sequence ID" value="MBP2475225.1"/>
    <property type="molecule type" value="Genomic_DNA"/>
</dbReference>
<organism evidence="1 2">
    <name type="scientific">Crossiella equi</name>
    <dbReference type="NCBI Taxonomy" id="130796"/>
    <lineage>
        <taxon>Bacteria</taxon>
        <taxon>Bacillati</taxon>
        <taxon>Actinomycetota</taxon>
        <taxon>Actinomycetes</taxon>
        <taxon>Pseudonocardiales</taxon>
        <taxon>Pseudonocardiaceae</taxon>
        <taxon>Crossiella</taxon>
    </lineage>
</organism>
<dbReference type="RefSeq" id="WP_086782810.1">
    <property type="nucleotide sequence ID" value="NZ_JAGIOO010000001.1"/>
</dbReference>
<protein>
    <recommendedName>
        <fullName evidence="3">YokE-like PH domain-containing protein</fullName>
    </recommendedName>
</protein>
<proteinExistence type="predicted"/>